<keyword evidence="5 7" id="KW-1133">Transmembrane helix</keyword>
<dbReference type="EMBL" id="HE575317">
    <property type="protein sequence ID" value="CCC89987.1"/>
    <property type="molecule type" value="Genomic_DNA"/>
</dbReference>
<protein>
    <recommendedName>
        <fullName evidence="7">Transmembrane 9 superfamily member</fullName>
    </recommendedName>
</protein>
<dbReference type="PANTHER" id="PTHR10766">
    <property type="entry name" value="TRANSMEMBRANE 9 SUPERFAMILY PROTEIN"/>
    <property type="match status" value="1"/>
</dbReference>
<feature type="transmembrane region" description="Helical" evidence="7">
    <location>
        <begin position="557"/>
        <end position="581"/>
    </location>
</feature>
<keyword evidence="6 7" id="KW-0472">Membrane</keyword>
<organism evidence="8">
    <name type="scientific">Trypanosoma congolense (strain IL3000)</name>
    <dbReference type="NCBI Taxonomy" id="1068625"/>
    <lineage>
        <taxon>Eukaryota</taxon>
        <taxon>Discoba</taxon>
        <taxon>Euglenozoa</taxon>
        <taxon>Kinetoplastea</taxon>
        <taxon>Metakinetoplastina</taxon>
        <taxon>Trypanosomatida</taxon>
        <taxon>Trypanosomatidae</taxon>
        <taxon>Trypanosoma</taxon>
        <taxon>Nannomonas</taxon>
    </lineage>
</organism>
<evidence type="ECO:0000313" key="8">
    <source>
        <dbReference type="EMBL" id="CCC89987.1"/>
    </source>
</evidence>
<feature type="transmembrane region" description="Helical" evidence="7">
    <location>
        <begin position="272"/>
        <end position="294"/>
    </location>
</feature>
<dbReference type="PANTHER" id="PTHR10766:SF111">
    <property type="entry name" value="TRANSMEMBRANE 9 SUPERFAMILY MEMBER 2"/>
    <property type="match status" value="1"/>
</dbReference>
<evidence type="ECO:0000256" key="6">
    <source>
        <dbReference type="ARBA" id="ARBA00023136"/>
    </source>
</evidence>
<feature type="transmembrane region" description="Helical" evidence="7">
    <location>
        <begin position="439"/>
        <end position="463"/>
    </location>
</feature>
<dbReference type="GO" id="GO:0072657">
    <property type="term" value="P:protein localization to membrane"/>
    <property type="evidence" value="ECO:0007669"/>
    <property type="project" value="TreeGrafter"/>
</dbReference>
<keyword evidence="3 7" id="KW-0812">Transmembrane</keyword>
<dbReference type="InterPro" id="IPR004240">
    <property type="entry name" value="EMP70"/>
</dbReference>
<keyword evidence="4 7" id="KW-0732">Signal</keyword>
<dbReference type="GO" id="GO:0005737">
    <property type="term" value="C:cytoplasm"/>
    <property type="evidence" value="ECO:0007669"/>
    <property type="project" value="UniProtKB-ARBA"/>
</dbReference>
<feature type="signal peptide" evidence="7">
    <location>
        <begin position="1"/>
        <end position="26"/>
    </location>
</feature>
<feature type="transmembrane region" description="Helical" evidence="7">
    <location>
        <begin position="490"/>
        <end position="516"/>
    </location>
</feature>
<feature type="transmembrane region" description="Helical" evidence="7">
    <location>
        <begin position="522"/>
        <end position="550"/>
    </location>
</feature>
<feature type="chain" id="PRO_5007361620" description="Transmembrane 9 superfamily member" evidence="7">
    <location>
        <begin position="27"/>
        <end position="632"/>
    </location>
</feature>
<evidence type="ECO:0000256" key="3">
    <source>
        <dbReference type="ARBA" id="ARBA00022692"/>
    </source>
</evidence>
<evidence type="ECO:0000256" key="5">
    <source>
        <dbReference type="ARBA" id="ARBA00022989"/>
    </source>
</evidence>
<dbReference type="GO" id="GO:0016020">
    <property type="term" value="C:membrane"/>
    <property type="evidence" value="ECO:0007669"/>
    <property type="project" value="UniProtKB-SubCell"/>
</dbReference>
<feature type="transmembrane region" description="Helical" evidence="7">
    <location>
        <begin position="405"/>
        <end position="427"/>
    </location>
</feature>
<reference evidence="8" key="1">
    <citation type="journal article" date="2012" name="Proc. Natl. Acad. Sci. U.S.A.">
        <title>Antigenic diversity is generated by distinct evolutionary mechanisms in African trypanosome species.</title>
        <authorList>
            <person name="Jackson A.P."/>
            <person name="Berry A."/>
            <person name="Aslett M."/>
            <person name="Allison H.C."/>
            <person name="Burton P."/>
            <person name="Vavrova-Anderson J."/>
            <person name="Brown R."/>
            <person name="Browne H."/>
            <person name="Corton N."/>
            <person name="Hauser H."/>
            <person name="Gamble J."/>
            <person name="Gilderthorp R."/>
            <person name="Marcello L."/>
            <person name="McQuillan J."/>
            <person name="Otto T.D."/>
            <person name="Quail M.A."/>
            <person name="Sanders M.J."/>
            <person name="van Tonder A."/>
            <person name="Ginger M.L."/>
            <person name="Field M.C."/>
            <person name="Barry J.D."/>
            <person name="Hertz-Fowler C."/>
            <person name="Berriman M."/>
        </authorList>
    </citation>
    <scope>NUCLEOTIDE SEQUENCE</scope>
    <source>
        <strain evidence="8">IL3000</strain>
    </source>
</reference>
<dbReference type="AlphaFoldDB" id="G0UKT2"/>
<sequence>MLCLPLYYCVVSRLLLLLFCVSAASCSLINISPPMGYSEGDDVPIVVNSLTSNKTVVPYEYYAMKTCMPDEKRIREETGEENLGEVLLGNRIMPSLYYVSVLQNVTCQPLCIVTQTERDKKVLDNLITDNYRGNMFLAGLPLVERMKKGPTSKMHIGYQLGNVELKRAAGETITRRLINNHLHFTVSYATLPNRGYMITGFYAKPHSLNSPTGCPPDGATVEEWPEPATTRLTHVAYSYSVSWEPDNSGAVFVTRWDVYSRLGSTERKKAHLVALLNSMILLSLLGVIVMGLLLRIVRRDLVGSGEHIVGGADIEEPRWKLVRGDVFRTPSNALILTGLVSTGCQMMSMFVLTLLFSVVGVTQLWHTGSLLTNFILFFCCSSCVSGFVAGRMLVSFHMKSWKNGLTAVTMVPLAMLGTYLIGNTINWSKQASTAVSLRVLFIIIFLWIAVPVPLSFCGLSAGFRAGAFELPTKLSSIPRAIPSQSIRKRWLLILMGGAVSFCAAFMEIVCVLGSFWKGQPFLYMGYLFGVTLIIAAVCAEVAVVVTFAMLCEEDYQWWWGSFCTSGSCGVYYFCYSLAYLFGSLEIRQPLSVLLFLVYTFEISLVIMVILGTMGFIASAAFVRVTYSAIKSN</sequence>
<feature type="transmembrane region" description="Helical" evidence="7">
    <location>
        <begin position="593"/>
        <end position="622"/>
    </location>
</feature>
<comment type="similarity">
    <text evidence="2 7">Belongs to the nonaspanin (TM9SF) (TC 9.A.2) family.</text>
</comment>
<proteinExistence type="inferred from homology"/>
<feature type="transmembrane region" description="Helical" evidence="7">
    <location>
        <begin position="333"/>
        <end position="358"/>
    </location>
</feature>
<dbReference type="VEuPathDB" id="TriTrypDB:TcIL3000_4_710"/>
<name>G0UKT2_TRYCI</name>
<dbReference type="Pfam" id="PF02990">
    <property type="entry name" value="EMP70"/>
    <property type="match status" value="1"/>
</dbReference>
<accession>G0UKT2</accession>
<evidence type="ECO:0000256" key="1">
    <source>
        <dbReference type="ARBA" id="ARBA00004141"/>
    </source>
</evidence>
<evidence type="ECO:0000256" key="2">
    <source>
        <dbReference type="ARBA" id="ARBA00005227"/>
    </source>
</evidence>
<feature type="transmembrane region" description="Helical" evidence="7">
    <location>
        <begin position="370"/>
        <end position="393"/>
    </location>
</feature>
<comment type="subcellular location">
    <subcellularLocation>
        <location evidence="1">Membrane</location>
        <topology evidence="1">Multi-pass membrane protein</topology>
    </subcellularLocation>
</comment>
<evidence type="ECO:0000256" key="7">
    <source>
        <dbReference type="RuleBase" id="RU363079"/>
    </source>
</evidence>
<evidence type="ECO:0000256" key="4">
    <source>
        <dbReference type="ARBA" id="ARBA00022729"/>
    </source>
</evidence>
<gene>
    <name evidence="8" type="ORF">TCIL3000_4_710</name>
</gene>